<dbReference type="Proteomes" id="UP000823912">
    <property type="component" value="Unassembled WGS sequence"/>
</dbReference>
<sequence length="367" mass="43222">MQTWTTDITDKKETFSAEVLALLFHENALFVDIETTGLSPKYHFCYLIGCCGRQNDRLVLTQFFCDCPEDEADVLKTFEAFTQGYDRMITFNGMHFDLPFLEKRCRHHHLFASFANLEHTDIYRECQRLKKPLALISCRQKAIEEFLGIHREDSFDGGSLIPVYEEYVKKQDPRRLDLLKLHNFEDVLGMVRLIPILSYRKIPDQIRVTDLEDCGSELLIRGRLSVLLPAPIRLRLEGIYCILERETFRFSIPLTPGPLRYYLKDYRKYDYLPQEERVVPKTLAKYVDSSRKTPATPQTCFLSRDGRFFPLLGEFQTEESAYLFRKSYEDRRQYLLLDDTAKSTSFLEQYIRTFLLHFFPQEPSDPS</sequence>
<dbReference type="Pfam" id="PF13482">
    <property type="entry name" value="RNase_H_2"/>
    <property type="match status" value="1"/>
</dbReference>
<accession>A0A9D1E9Z2</accession>
<dbReference type="InterPro" id="IPR038720">
    <property type="entry name" value="YprB_RNase_H-like_dom"/>
</dbReference>
<feature type="domain" description="YprB ribonuclease H-like" evidence="1">
    <location>
        <begin position="29"/>
        <end position="194"/>
    </location>
</feature>
<dbReference type="PANTHER" id="PTHR38462">
    <property type="entry name" value="EXONUCLEASE-LIKE PROTEIN"/>
    <property type="match status" value="1"/>
</dbReference>
<evidence type="ECO:0000313" key="2">
    <source>
        <dbReference type="EMBL" id="HIR71110.1"/>
    </source>
</evidence>
<dbReference type="InterPro" id="IPR012337">
    <property type="entry name" value="RNaseH-like_sf"/>
</dbReference>
<dbReference type="AlphaFoldDB" id="A0A9D1E9Z2"/>
<name>A0A9D1E9Z2_9FIRM</name>
<organism evidence="2 3">
    <name type="scientific">Candidatus Pullilachnospira gallistercoris</name>
    <dbReference type="NCBI Taxonomy" id="2840911"/>
    <lineage>
        <taxon>Bacteria</taxon>
        <taxon>Bacillati</taxon>
        <taxon>Bacillota</taxon>
        <taxon>Clostridia</taxon>
        <taxon>Lachnospirales</taxon>
        <taxon>Lachnospiraceae</taxon>
        <taxon>Lachnospiraceae incertae sedis</taxon>
        <taxon>Candidatus Pullilachnospira</taxon>
    </lineage>
</organism>
<reference evidence="2" key="2">
    <citation type="journal article" date="2021" name="PeerJ">
        <title>Extensive microbial diversity within the chicken gut microbiome revealed by metagenomics and culture.</title>
        <authorList>
            <person name="Gilroy R."/>
            <person name="Ravi A."/>
            <person name="Getino M."/>
            <person name="Pursley I."/>
            <person name="Horton D.L."/>
            <person name="Alikhan N.F."/>
            <person name="Baker D."/>
            <person name="Gharbi K."/>
            <person name="Hall N."/>
            <person name="Watson M."/>
            <person name="Adriaenssens E.M."/>
            <person name="Foster-Nyarko E."/>
            <person name="Jarju S."/>
            <person name="Secka A."/>
            <person name="Antonio M."/>
            <person name="Oren A."/>
            <person name="Chaudhuri R.R."/>
            <person name="La Ragione R."/>
            <person name="Hildebrand F."/>
            <person name="Pallen M.J."/>
        </authorList>
    </citation>
    <scope>NUCLEOTIDE SEQUENCE</scope>
    <source>
        <strain evidence="2">ChiSjej5B23-6657</strain>
    </source>
</reference>
<evidence type="ECO:0000259" key="1">
    <source>
        <dbReference type="Pfam" id="PF13482"/>
    </source>
</evidence>
<dbReference type="EMBL" id="DVHM01000119">
    <property type="protein sequence ID" value="HIR71110.1"/>
    <property type="molecule type" value="Genomic_DNA"/>
</dbReference>
<protein>
    <submittedName>
        <fullName evidence="2">Ribonuclease H-like domain-containing protein</fullName>
    </submittedName>
</protein>
<dbReference type="SUPFAM" id="SSF53098">
    <property type="entry name" value="Ribonuclease H-like"/>
    <property type="match status" value="1"/>
</dbReference>
<dbReference type="InterPro" id="IPR036397">
    <property type="entry name" value="RNaseH_sf"/>
</dbReference>
<evidence type="ECO:0000313" key="3">
    <source>
        <dbReference type="Proteomes" id="UP000823912"/>
    </source>
</evidence>
<dbReference type="GO" id="GO:0003676">
    <property type="term" value="F:nucleic acid binding"/>
    <property type="evidence" value="ECO:0007669"/>
    <property type="project" value="InterPro"/>
</dbReference>
<dbReference type="Gene3D" id="3.30.420.10">
    <property type="entry name" value="Ribonuclease H-like superfamily/Ribonuclease H"/>
    <property type="match status" value="1"/>
</dbReference>
<proteinExistence type="predicted"/>
<reference evidence="2" key="1">
    <citation type="submission" date="2020-10" db="EMBL/GenBank/DDBJ databases">
        <authorList>
            <person name="Gilroy R."/>
        </authorList>
    </citation>
    <scope>NUCLEOTIDE SEQUENCE</scope>
    <source>
        <strain evidence="2">ChiSjej5B23-6657</strain>
    </source>
</reference>
<dbReference type="PANTHER" id="PTHR38462:SF1">
    <property type="entry name" value="YPRB RIBONUCLEASE H-LIKE DOMAIN-CONTAINING PROTEIN"/>
    <property type="match status" value="1"/>
</dbReference>
<gene>
    <name evidence="2" type="ORF">IAA55_07495</name>
</gene>
<comment type="caution">
    <text evidence="2">The sequence shown here is derived from an EMBL/GenBank/DDBJ whole genome shotgun (WGS) entry which is preliminary data.</text>
</comment>